<feature type="non-terminal residue" evidence="1">
    <location>
        <position position="1"/>
    </location>
</feature>
<accession>A0A392QRU9</accession>
<organism evidence="1 2">
    <name type="scientific">Trifolium medium</name>
    <dbReference type="NCBI Taxonomy" id="97028"/>
    <lineage>
        <taxon>Eukaryota</taxon>
        <taxon>Viridiplantae</taxon>
        <taxon>Streptophyta</taxon>
        <taxon>Embryophyta</taxon>
        <taxon>Tracheophyta</taxon>
        <taxon>Spermatophyta</taxon>
        <taxon>Magnoliopsida</taxon>
        <taxon>eudicotyledons</taxon>
        <taxon>Gunneridae</taxon>
        <taxon>Pentapetalae</taxon>
        <taxon>rosids</taxon>
        <taxon>fabids</taxon>
        <taxon>Fabales</taxon>
        <taxon>Fabaceae</taxon>
        <taxon>Papilionoideae</taxon>
        <taxon>50 kb inversion clade</taxon>
        <taxon>NPAAA clade</taxon>
        <taxon>Hologalegina</taxon>
        <taxon>IRL clade</taxon>
        <taxon>Trifolieae</taxon>
        <taxon>Trifolium</taxon>
    </lineage>
</organism>
<dbReference type="Proteomes" id="UP000265520">
    <property type="component" value="Unassembled WGS sequence"/>
</dbReference>
<comment type="caution">
    <text evidence="1">The sequence shown here is derived from an EMBL/GenBank/DDBJ whole genome shotgun (WGS) entry which is preliminary data.</text>
</comment>
<evidence type="ECO:0000313" key="1">
    <source>
        <dbReference type="EMBL" id="MCI26699.1"/>
    </source>
</evidence>
<dbReference type="AlphaFoldDB" id="A0A392QRU9"/>
<name>A0A392QRU9_9FABA</name>
<dbReference type="EMBL" id="LXQA010154816">
    <property type="protein sequence ID" value="MCI26699.1"/>
    <property type="molecule type" value="Genomic_DNA"/>
</dbReference>
<feature type="non-terminal residue" evidence="1">
    <location>
        <position position="119"/>
    </location>
</feature>
<proteinExistence type="predicted"/>
<evidence type="ECO:0000313" key="2">
    <source>
        <dbReference type="Proteomes" id="UP000265520"/>
    </source>
</evidence>
<keyword evidence="2" id="KW-1185">Reference proteome</keyword>
<protein>
    <submittedName>
        <fullName evidence="1">Uncharacterized protein</fullName>
    </submittedName>
</protein>
<sequence length="119" mass="13139">GQGSSSHRDDNRDINSNSIWLESRGINPDLNQLEKNEIRGFEFHALGLDPVELASETDKKEISLVLGLGSSPNLIENRGINPGSNRVDNKGINPNLNQLEKNEIRGFKFHALGLDPVKP</sequence>
<reference evidence="1 2" key="1">
    <citation type="journal article" date="2018" name="Front. Plant Sci.">
        <title>Red Clover (Trifolium pratense) and Zigzag Clover (T. medium) - A Picture of Genomic Similarities and Differences.</title>
        <authorList>
            <person name="Dluhosova J."/>
            <person name="Istvanek J."/>
            <person name="Nedelnik J."/>
            <person name="Repkova J."/>
        </authorList>
    </citation>
    <scope>NUCLEOTIDE SEQUENCE [LARGE SCALE GENOMIC DNA]</scope>
    <source>
        <strain evidence="2">cv. 10/8</strain>
        <tissue evidence="1">Leaf</tissue>
    </source>
</reference>